<dbReference type="RefSeq" id="WP_379534398.1">
    <property type="nucleotide sequence ID" value="NZ_JBHSBI010000035.1"/>
</dbReference>
<evidence type="ECO:0000313" key="1">
    <source>
        <dbReference type="EMBL" id="MFC4014566.1"/>
    </source>
</evidence>
<name>A0ABV8GKT7_9ACTN</name>
<gene>
    <name evidence="1" type="ORF">ACFOY2_45600</name>
</gene>
<evidence type="ECO:0000313" key="2">
    <source>
        <dbReference type="Proteomes" id="UP001595851"/>
    </source>
</evidence>
<dbReference type="Proteomes" id="UP001595851">
    <property type="component" value="Unassembled WGS sequence"/>
</dbReference>
<accession>A0ABV8GKT7</accession>
<reference evidence="2" key="1">
    <citation type="journal article" date="2019" name="Int. J. Syst. Evol. Microbiol.">
        <title>The Global Catalogue of Microorganisms (GCM) 10K type strain sequencing project: providing services to taxonomists for standard genome sequencing and annotation.</title>
        <authorList>
            <consortium name="The Broad Institute Genomics Platform"/>
            <consortium name="The Broad Institute Genome Sequencing Center for Infectious Disease"/>
            <person name="Wu L."/>
            <person name="Ma J."/>
        </authorList>
    </citation>
    <scope>NUCLEOTIDE SEQUENCE [LARGE SCALE GENOMIC DNA]</scope>
    <source>
        <strain evidence="2">TBRC 1276</strain>
    </source>
</reference>
<organism evidence="1 2">
    <name type="scientific">Nonomuraea purpurea</name>
    <dbReference type="NCBI Taxonomy" id="1849276"/>
    <lineage>
        <taxon>Bacteria</taxon>
        <taxon>Bacillati</taxon>
        <taxon>Actinomycetota</taxon>
        <taxon>Actinomycetes</taxon>
        <taxon>Streptosporangiales</taxon>
        <taxon>Streptosporangiaceae</taxon>
        <taxon>Nonomuraea</taxon>
    </lineage>
</organism>
<dbReference type="EMBL" id="JBHSBI010000035">
    <property type="protein sequence ID" value="MFC4014566.1"/>
    <property type="molecule type" value="Genomic_DNA"/>
</dbReference>
<sequence>MYSYYVLHRSLMTNNNGDTYSRIHVLSDPDDLRRAINALAWELGYPWHEDVCWLRVYQRGALTSVVDLVAESNPGPNLTDEEFGALFDDPARVIDIPQLLDPVLPPGHSVRIADKTYAYGCTSHYP</sequence>
<protein>
    <submittedName>
        <fullName evidence="1">Uncharacterized protein</fullName>
    </submittedName>
</protein>
<comment type="caution">
    <text evidence="1">The sequence shown here is derived from an EMBL/GenBank/DDBJ whole genome shotgun (WGS) entry which is preliminary data.</text>
</comment>
<proteinExistence type="predicted"/>
<keyword evidence="2" id="KW-1185">Reference proteome</keyword>